<organism evidence="2 3">
    <name type="scientific">Trypanosoma theileri</name>
    <dbReference type="NCBI Taxonomy" id="67003"/>
    <lineage>
        <taxon>Eukaryota</taxon>
        <taxon>Discoba</taxon>
        <taxon>Euglenozoa</taxon>
        <taxon>Kinetoplastea</taxon>
        <taxon>Metakinetoplastina</taxon>
        <taxon>Trypanosomatida</taxon>
        <taxon>Trypanosomatidae</taxon>
        <taxon>Trypanosoma</taxon>
    </lineage>
</organism>
<dbReference type="Proteomes" id="UP000192257">
    <property type="component" value="Unassembled WGS sequence"/>
</dbReference>
<feature type="compositionally biased region" description="Basic residues" evidence="1">
    <location>
        <begin position="322"/>
        <end position="343"/>
    </location>
</feature>
<dbReference type="OrthoDB" id="250014at2759"/>
<evidence type="ECO:0000313" key="2">
    <source>
        <dbReference type="EMBL" id="ORC89799.1"/>
    </source>
</evidence>
<feature type="compositionally biased region" description="Acidic residues" evidence="1">
    <location>
        <begin position="201"/>
        <end position="211"/>
    </location>
</feature>
<dbReference type="RefSeq" id="XP_028883865.1">
    <property type="nucleotide sequence ID" value="XM_029025042.1"/>
</dbReference>
<dbReference type="VEuPathDB" id="TriTrypDB:TM35_000113330"/>
<protein>
    <submittedName>
        <fullName evidence="2">Uncharacterized protein</fullName>
    </submittedName>
</protein>
<evidence type="ECO:0000256" key="1">
    <source>
        <dbReference type="SAM" id="MobiDB-lite"/>
    </source>
</evidence>
<proteinExistence type="predicted"/>
<feature type="compositionally biased region" description="Low complexity" evidence="1">
    <location>
        <begin position="27"/>
        <end position="57"/>
    </location>
</feature>
<feature type="region of interest" description="Disordered" evidence="1">
    <location>
        <begin position="27"/>
        <end position="63"/>
    </location>
</feature>
<feature type="region of interest" description="Disordered" evidence="1">
    <location>
        <begin position="165"/>
        <end position="245"/>
    </location>
</feature>
<reference evidence="2 3" key="1">
    <citation type="submission" date="2017-03" db="EMBL/GenBank/DDBJ databases">
        <title>An alternative strategy for trypanosome survival in the mammalian bloodstream revealed through genome and transcriptome analysis of the ubiquitous bovine parasite Trypanosoma (Megatrypanum) theileri.</title>
        <authorList>
            <person name="Kelly S."/>
            <person name="Ivens A."/>
            <person name="Mott A."/>
            <person name="O'Neill E."/>
            <person name="Emms D."/>
            <person name="Macleod O."/>
            <person name="Voorheis P."/>
            <person name="Matthews J."/>
            <person name="Matthews K."/>
            <person name="Carrington M."/>
        </authorList>
    </citation>
    <scope>NUCLEOTIDE SEQUENCE [LARGE SCALE GENOMIC DNA]</scope>
    <source>
        <strain evidence="2">Edinburgh</strain>
    </source>
</reference>
<feature type="compositionally biased region" description="Polar residues" evidence="1">
    <location>
        <begin position="230"/>
        <end position="240"/>
    </location>
</feature>
<sequence>MFSFCRAWLAKPSTLLTFTLNEYLAGKSKSSSNNNNNNNNSSTSSSSSSTHPSGSHHPNSHVDPWATLTVTRRSLDEPWTLDVHQRKSSVYLNPLPAELLAGSVVAGHFLSSSTLPSPRAVRVVSVNGNPAISSGKVRREMNRSNTVVFQLVIHATFYRRALNKQRKEERDMGKEETELNNTAEEPLSAEFEDEHTAGDIDLVDPADELNDDNTVAVKSPSAADNKDDTTINSTTESVNVKETPAAAAVAHTTINSTTESVNSKQTPTVVDDVVGSSATLSPKDPDNSLGSSSADGVEKKKKKTSVESPARNGHKLTSQNQKSKKSKKGAAKTKKTAPKKKVNRVAASKADNFVGAVSISL</sequence>
<dbReference type="AlphaFoldDB" id="A0A1X0NZZ9"/>
<dbReference type="EMBL" id="NBCO01000011">
    <property type="protein sequence ID" value="ORC89799.1"/>
    <property type="molecule type" value="Genomic_DNA"/>
</dbReference>
<accession>A0A1X0NZZ9</accession>
<feature type="compositionally biased region" description="Basic and acidic residues" evidence="1">
    <location>
        <begin position="165"/>
        <end position="177"/>
    </location>
</feature>
<name>A0A1X0NZZ9_9TRYP</name>
<gene>
    <name evidence="2" type="ORF">TM35_000113330</name>
</gene>
<keyword evidence="3" id="KW-1185">Reference proteome</keyword>
<feature type="region of interest" description="Disordered" evidence="1">
    <location>
        <begin position="275"/>
        <end position="349"/>
    </location>
</feature>
<comment type="caution">
    <text evidence="2">The sequence shown here is derived from an EMBL/GenBank/DDBJ whole genome shotgun (WGS) entry which is preliminary data.</text>
</comment>
<dbReference type="GeneID" id="39984822"/>
<evidence type="ECO:0000313" key="3">
    <source>
        <dbReference type="Proteomes" id="UP000192257"/>
    </source>
</evidence>